<evidence type="ECO:0000259" key="1">
    <source>
        <dbReference type="PROSITE" id="PS50943"/>
    </source>
</evidence>
<reference evidence="2 3" key="1">
    <citation type="submission" date="2010-05" db="EMBL/GenBank/DDBJ databases">
        <title>Complete sequence of Methanococcus voltae A3.</title>
        <authorList>
            <consortium name="US DOE Joint Genome Institute"/>
            <person name="Lucas S."/>
            <person name="Copeland A."/>
            <person name="Lapidus A."/>
            <person name="Cheng J.-F."/>
            <person name="Bruce D."/>
            <person name="Goodwin L."/>
            <person name="Pitluck S."/>
            <person name="Lowry S."/>
            <person name="Clum A."/>
            <person name="Land M."/>
            <person name="Hauser L."/>
            <person name="Kyrpides N."/>
            <person name="Mikhailova N."/>
            <person name="Whitman W.B."/>
            <person name="Woyke T."/>
        </authorList>
    </citation>
    <scope>NUCLEOTIDE SEQUENCE [LARGE SCALE GENOMIC DNA]</scope>
    <source>
        <strain evidence="3">ATCC BAA-1334 / A3</strain>
    </source>
</reference>
<dbReference type="eggNOG" id="arCOG05036">
    <property type="taxonomic scope" value="Archaea"/>
</dbReference>
<evidence type="ECO:0000313" key="2">
    <source>
        <dbReference type="EMBL" id="ADI37241.1"/>
    </source>
</evidence>
<dbReference type="GO" id="GO:0003677">
    <property type="term" value="F:DNA binding"/>
    <property type="evidence" value="ECO:0007669"/>
    <property type="project" value="InterPro"/>
</dbReference>
<dbReference type="SUPFAM" id="SSF47413">
    <property type="entry name" value="lambda repressor-like DNA-binding domains"/>
    <property type="match status" value="1"/>
</dbReference>
<dbReference type="CDD" id="cd00093">
    <property type="entry name" value="HTH_XRE"/>
    <property type="match status" value="1"/>
</dbReference>
<accession>D7DQW4</accession>
<dbReference type="InParanoid" id="D7DQW4"/>
<name>D7DQW4_METV3</name>
<dbReference type="HOGENOM" id="CLU_1297489_0_0_2"/>
<dbReference type="InterPro" id="IPR010982">
    <property type="entry name" value="Lambda_DNA-bd_dom_sf"/>
</dbReference>
<dbReference type="AlphaFoldDB" id="D7DQW4"/>
<dbReference type="SMART" id="SM00530">
    <property type="entry name" value="HTH_XRE"/>
    <property type="match status" value="1"/>
</dbReference>
<dbReference type="Proteomes" id="UP000007722">
    <property type="component" value="Chromosome"/>
</dbReference>
<dbReference type="InterPro" id="IPR001387">
    <property type="entry name" value="Cro/C1-type_HTH"/>
</dbReference>
<gene>
    <name evidence="2" type="ordered locus">Mvol_1586</name>
</gene>
<feature type="domain" description="HTH cro/C1-type" evidence="1">
    <location>
        <begin position="23"/>
        <end position="77"/>
    </location>
</feature>
<sequence length="215" mass="24917">MEDNMYSKLNIIERVILLDPKYIKVFRNKLKITQSKLAEESGVSQSHLSMLEKGKREIGEAHAAALTLGLLKSSNALSKEDPISYLLDVLSLTKLESAIVQFIYDITHEKDHKCRQEVEGYPVYIIDKKYFSEELKKRVDVIEIEKIDFFRGKMKIEGKHFDKKEVVLLDCADIRRLEKKVSNTLKNKTIIQIFPKSELPPIYSCRGDCIILHCW</sequence>
<dbReference type="Gene3D" id="1.10.260.40">
    <property type="entry name" value="lambda repressor-like DNA-binding domains"/>
    <property type="match status" value="1"/>
</dbReference>
<dbReference type="PROSITE" id="PS50943">
    <property type="entry name" value="HTH_CROC1"/>
    <property type="match status" value="1"/>
</dbReference>
<dbReference type="STRING" id="456320.Mvol_1586"/>
<protein>
    <submittedName>
        <fullName evidence="2">Transcriptional regulator, XRE family</fullName>
    </submittedName>
</protein>
<dbReference type="EMBL" id="CP002057">
    <property type="protein sequence ID" value="ADI37241.1"/>
    <property type="molecule type" value="Genomic_DNA"/>
</dbReference>
<evidence type="ECO:0000313" key="3">
    <source>
        <dbReference type="Proteomes" id="UP000007722"/>
    </source>
</evidence>
<dbReference type="KEGG" id="mvo:Mvol_1586"/>
<organism evidence="2 3">
    <name type="scientific">Methanococcus voltae (strain ATCC BAA-1334 / A3)</name>
    <dbReference type="NCBI Taxonomy" id="456320"/>
    <lineage>
        <taxon>Archaea</taxon>
        <taxon>Methanobacteriati</taxon>
        <taxon>Methanobacteriota</taxon>
        <taxon>Methanomada group</taxon>
        <taxon>Methanococci</taxon>
        <taxon>Methanococcales</taxon>
        <taxon>Methanococcaceae</taxon>
        <taxon>Methanococcus</taxon>
    </lineage>
</organism>
<proteinExistence type="predicted"/>
<keyword evidence="3" id="KW-1185">Reference proteome</keyword>
<dbReference type="Pfam" id="PF01381">
    <property type="entry name" value="HTH_3"/>
    <property type="match status" value="1"/>
</dbReference>